<dbReference type="Gene3D" id="1.10.260.40">
    <property type="entry name" value="lambda repressor-like DNA-binding domains"/>
    <property type="match status" value="1"/>
</dbReference>
<dbReference type="EMBL" id="CP002780">
    <property type="protein sequence ID" value="AEG61710.1"/>
    <property type="molecule type" value="Genomic_DNA"/>
</dbReference>
<dbReference type="HOGENOM" id="CLU_1254282_0_0_9"/>
<dbReference type="InterPro" id="IPR036286">
    <property type="entry name" value="LexA/Signal_pep-like_sf"/>
</dbReference>
<dbReference type="CDD" id="cd00093">
    <property type="entry name" value="HTH_XRE"/>
    <property type="match status" value="1"/>
</dbReference>
<dbReference type="GO" id="GO:0003677">
    <property type="term" value="F:DNA binding"/>
    <property type="evidence" value="ECO:0007669"/>
    <property type="project" value="InterPro"/>
</dbReference>
<feature type="domain" description="HTH cro/C1-type" evidence="1">
    <location>
        <begin position="32"/>
        <end position="66"/>
    </location>
</feature>
<dbReference type="RefSeq" id="WP_013843456.1">
    <property type="nucleotide sequence ID" value="NC_015589.1"/>
</dbReference>
<dbReference type="Proteomes" id="UP000009234">
    <property type="component" value="Chromosome"/>
</dbReference>
<name>F6DME9_DESRL</name>
<dbReference type="SUPFAM" id="SSF51306">
    <property type="entry name" value="LexA/Signal peptidase"/>
    <property type="match status" value="1"/>
</dbReference>
<gene>
    <name evidence="2" type="ordered locus">Desru_3507</name>
</gene>
<organism evidence="2 3">
    <name type="scientific">Desulforamulus ruminis (strain ATCC 23193 / DSM 2154 / NCIMB 8452 / DL)</name>
    <name type="common">Desulfotomaculum ruminis</name>
    <dbReference type="NCBI Taxonomy" id="696281"/>
    <lineage>
        <taxon>Bacteria</taxon>
        <taxon>Bacillati</taxon>
        <taxon>Bacillota</taxon>
        <taxon>Clostridia</taxon>
        <taxon>Eubacteriales</taxon>
        <taxon>Peptococcaceae</taxon>
        <taxon>Desulforamulus</taxon>
    </lineage>
</organism>
<sequence>MNSIGKKIDHIRQDLSYIEFSKAIEKKTGYEISPSSLHKYVTGQRKPSFKMLEIIATYANVPIASFFEENNEVYSKVKKLDQLKLLQKEYHELSKIKEIPIFDMNRVSPTLLENPPQTTLYYPLPVAVYGGEALAVRITDNAMSDMGIEPGDLVFVRKEESEPQIGKTILAKVKEDLICKRYYVKNNLIVLEPMDLKYKSLHPHELQMIGVVTKLIRDFE</sequence>
<dbReference type="PROSITE" id="PS50943">
    <property type="entry name" value="HTH_CROC1"/>
    <property type="match status" value="1"/>
</dbReference>
<evidence type="ECO:0000259" key="1">
    <source>
        <dbReference type="PROSITE" id="PS50943"/>
    </source>
</evidence>
<dbReference type="AlphaFoldDB" id="F6DME9"/>
<dbReference type="Gene3D" id="2.10.109.10">
    <property type="entry name" value="Umud Fragment, subunit A"/>
    <property type="match status" value="1"/>
</dbReference>
<dbReference type="CDD" id="cd06529">
    <property type="entry name" value="S24_LexA-like"/>
    <property type="match status" value="1"/>
</dbReference>
<reference evidence="3" key="1">
    <citation type="submission" date="2011-05" db="EMBL/GenBank/DDBJ databases">
        <title>Complete sequence of Desulfotomaculum ruminis DSM 2154.</title>
        <authorList>
            <person name="Lucas S."/>
            <person name="Copeland A."/>
            <person name="Lapidus A."/>
            <person name="Cheng J.-F."/>
            <person name="Goodwin L."/>
            <person name="Pitluck S."/>
            <person name="Lu M."/>
            <person name="Detter J.C."/>
            <person name="Han C."/>
            <person name="Tapia R."/>
            <person name="Land M."/>
            <person name="Hauser L."/>
            <person name="Kyrpides N."/>
            <person name="Ivanova N."/>
            <person name="Mikhailova N."/>
            <person name="Pagani I."/>
            <person name="Stams A.J.M."/>
            <person name="Plugge C.M."/>
            <person name="Muyzer G."/>
            <person name="Kuever J."/>
            <person name="Parshina S.N."/>
            <person name="Ivanova A.E."/>
            <person name="Nazina T.N."/>
            <person name="Brambilla E."/>
            <person name="Spring S."/>
            <person name="Klenk H.-P."/>
            <person name="Woyke T."/>
        </authorList>
    </citation>
    <scope>NUCLEOTIDE SEQUENCE [LARGE SCALE GENOMIC DNA]</scope>
    <source>
        <strain evidence="3">ATCC 23193 / DSM 2154 / NCIB 8452 / DL</strain>
    </source>
</reference>
<dbReference type="eggNOG" id="COG1974">
    <property type="taxonomic scope" value="Bacteria"/>
</dbReference>
<dbReference type="InterPro" id="IPR015927">
    <property type="entry name" value="Peptidase_S24_S26A/B/C"/>
</dbReference>
<keyword evidence="3" id="KW-1185">Reference proteome</keyword>
<dbReference type="Pfam" id="PF01381">
    <property type="entry name" value="HTH_3"/>
    <property type="match status" value="1"/>
</dbReference>
<dbReference type="InterPro" id="IPR039418">
    <property type="entry name" value="LexA-like"/>
</dbReference>
<dbReference type="KEGG" id="dru:Desru_3507"/>
<evidence type="ECO:0000313" key="3">
    <source>
        <dbReference type="Proteomes" id="UP000009234"/>
    </source>
</evidence>
<dbReference type="Pfam" id="PF00717">
    <property type="entry name" value="Peptidase_S24"/>
    <property type="match status" value="1"/>
</dbReference>
<reference evidence="2 3" key="2">
    <citation type="journal article" date="2012" name="Stand. Genomic Sci.">
        <title>Complete genome sequence of the sulfate-reducing firmicute Desulfotomaculum ruminis type strain (DL(T)).</title>
        <authorList>
            <person name="Spring S."/>
            <person name="Visser M."/>
            <person name="Lu M."/>
            <person name="Copeland A."/>
            <person name="Lapidus A."/>
            <person name="Lucas S."/>
            <person name="Cheng J.F."/>
            <person name="Han C."/>
            <person name="Tapia R."/>
            <person name="Goodwin L.A."/>
            <person name="Pitluck S."/>
            <person name="Ivanova N."/>
            <person name="Land M."/>
            <person name="Hauser L."/>
            <person name="Larimer F."/>
            <person name="Rohde M."/>
            <person name="Goker M."/>
            <person name="Detter J.C."/>
            <person name="Kyrpides N.C."/>
            <person name="Woyke T."/>
            <person name="Schaap P.J."/>
            <person name="Plugge C.M."/>
            <person name="Muyzer G."/>
            <person name="Kuever J."/>
            <person name="Pereira I.A."/>
            <person name="Parshina S.N."/>
            <person name="Bernier-Latmani R."/>
            <person name="Stams A.J."/>
            <person name="Klenk H.P."/>
        </authorList>
    </citation>
    <scope>NUCLEOTIDE SEQUENCE [LARGE SCALE GENOMIC DNA]</scope>
    <source>
        <strain evidence="3">ATCC 23193 / DSM 2154 / NCIB 8452 / DL</strain>
    </source>
</reference>
<dbReference type="SUPFAM" id="SSF47413">
    <property type="entry name" value="lambda repressor-like DNA-binding domains"/>
    <property type="match status" value="1"/>
</dbReference>
<evidence type="ECO:0000313" key="2">
    <source>
        <dbReference type="EMBL" id="AEG61710.1"/>
    </source>
</evidence>
<accession>F6DME9</accession>
<dbReference type="InterPro" id="IPR001387">
    <property type="entry name" value="Cro/C1-type_HTH"/>
</dbReference>
<dbReference type="STRING" id="696281.Desru_3507"/>
<protein>
    <submittedName>
        <fullName evidence="2">Peptidase S24/S26A/S26B, conserved region</fullName>
    </submittedName>
</protein>
<dbReference type="OrthoDB" id="9802364at2"/>
<proteinExistence type="predicted"/>
<dbReference type="InterPro" id="IPR010982">
    <property type="entry name" value="Lambda_DNA-bd_dom_sf"/>
</dbReference>